<keyword evidence="3" id="KW-1003">Cell membrane</keyword>
<dbReference type="NCBIfam" id="NF007798">
    <property type="entry name" value="PRK10503.1"/>
    <property type="match status" value="1"/>
</dbReference>
<dbReference type="FunFam" id="3.30.70.1430:FF:000001">
    <property type="entry name" value="Efflux pump membrane transporter"/>
    <property type="match status" value="1"/>
</dbReference>
<sequence length="1033" mass="111434">MNLSRLFILRPVATTLCMLAIVLSGIIAYRLLPVSALPQVDYPTIRVMTLYPGASPDVMTSAVTAPLERQFGQMPGLTQMASTSSGGASVLTLRFNLDINMDVAEQQVQAAINAASNLLPKDLPAPPVYNKVNPADTPVLTLAISSKTMQLPKLNDLVDTRMAQKIAQISGVGMVSIAGGQRQAVRIKVNPEALAANGLNLADVRTLIGASNVNQPKGNFDGPTRVSMLDANDQLKTPQEYAELILAYNNGAPLRLKDVAEIVDGAENERLAAWANENQAVLLNIQRQPGANVIEVVDRIKALLPSITDNLPAGIDVTVLTDRTQTIRASVRDVQHELLIAIALVVMVTFLFLRRASATIIPSIAVPLSLVGTFGVMYLAGFSINNLTLMALTIATGFVVDDAIVMLENISRYIEEGDSPMQAALKGAKQIGFTLISLTLSLIAVLIPLLFMADVVGRLFREFAITLAVAILISLVVSLTLTPMMCARLLKAEPKPEEQGRFYRASGAFIDWMIAEYGRMLQWVLKHQPLTLLVAIGTLALTVFLYMVVPKGFFPVQDTGVIQGISEAPQSISFSAMSQRQQELGKIILQDPDVESLSSYIGVDGDNPTLNSGRMLINLKPHSERSDSATEVIARLQPQLDKLSGIRLFMQPVQDLTIEDRVSRTQYQFSLSSPDADLLSTWTQKLVTALSNQPELADVASDLQDKGLQVYLVIDRDAASRLGVSVANITDALYDAFGQRQISTIYTQASQYRVVLQAKDGEKIGPQALDQIHVKTTDGGQVRLSSLARVEERQAQLAISHIGQFPSVMVSFNLAPGVALGEAVELIDQVQKDIGMPVGVKTEFQGAAQAFQASLSSTLLLILAAVVTMYIVLGVLYESYIHPITILSTLPSAAVGALLALILSGNDLGMIAIIGIILLIGIVKKNAIMMIDFALDAERNQGMAPEQAIYQAALLRFRPILMTTLAALFGAVPLMLATGSGAELRQPLGLVMVGGLLVSQVLTLFTTPVIYLYFDRLGRRWRGDAAVPEQASV</sequence>
<feature type="transmembrane region" description="Helical" evidence="8">
    <location>
        <begin position="859"/>
        <end position="877"/>
    </location>
</feature>
<evidence type="ECO:0000256" key="5">
    <source>
        <dbReference type="ARBA" id="ARBA00022692"/>
    </source>
</evidence>
<feature type="transmembrane region" description="Helical" evidence="8">
    <location>
        <begin position="988"/>
        <end position="1014"/>
    </location>
</feature>
<dbReference type="Gene3D" id="3.30.70.1440">
    <property type="entry name" value="Multidrug efflux transporter AcrB pore domain"/>
    <property type="match status" value="1"/>
</dbReference>
<feature type="transmembrane region" description="Helical" evidence="8">
    <location>
        <begin position="463"/>
        <end position="481"/>
    </location>
</feature>
<proteinExistence type="predicted"/>
<dbReference type="InterPro" id="IPR001036">
    <property type="entry name" value="Acrflvin-R"/>
</dbReference>
<dbReference type="GO" id="GO:0042910">
    <property type="term" value="F:xenobiotic transmembrane transporter activity"/>
    <property type="evidence" value="ECO:0007669"/>
    <property type="project" value="TreeGrafter"/>
</dbReference>
<feature type="transmembrane region" description="Helical" evidence="8">
    <location>
        <begin position="360"/>
        <end position="381"/>
    </location>
</feature>
<dbReference type="FunFam" id="1.20.1640.10:FF:000001">
    <property type="entry name" value="Efflux pump membrane transporter"/>
    <property type="match status" value="1"/>
</dbReference>
<comment type="subcellular location">
    <subcellularLocation>
        <location evidence="1">Cell inner membrane</location>
        <topology evidence="1">Multi-pass membrane protein</topology>
    </subcellularLocation>
</comment>
<evidence type="ECO:0000256" key="8">
    <source>
        <dbReference type="SAM" id="Phobius"/>
    </source>
</evidence>
<dbReference type="Gene3D" id="3.30.70.1320">
    <property type="entry name" value="Multidrug efflux transporter AcrB pore domain like"/>
    <property type="match status" value="1"/>
</dbReference>
<comment type="caution">
    <text evidence="9">The sequence shown here is derived from an EMBL/GenBank/DDBJ whole genome shotgun (WGS) entry which is preliminary data.</text>
</comment>
<feature type="transmembrane region" description="Helical" evidence="8">
    <location>
        <begin position="955"/>
        <end position="976"/>
    </location>
</feature>
<dbReference type="PRINTS" id="PR00702">
    <property type="entry name" value="ACRIFLAVINRP"/>
</dbReference>
<keyword evidence="2" id="KW-0813">Transport</keyword>
<dbReference type="PANTHER" id="PTHR32063:SF21">
    <property type="entry name" value="MULTIDRUG RESISTANCE PROTEIN MDTB"/>
    <property type="match status" value="1"/>
</dbReference>
<accession>A0A266LY65</accession>
<evidence type="ECO:0000256" key="4">
    <source>
        <dbReference type="ARBA" id="ARBA00022519"/>
    </source>
</evidence>
<feature type="transmembrane region" description="Helical" evidence="8">
    <location>
        <begin position="12"/>
        <end position="32"/>
    </location>
</feature>
<dbReference type="GO" id="GO:0005886">
    <property type="term" value="C:plasma membrane"/>
    <property type="evidence" value="ECO:0007669"/>
    <property type="project" value="UniProtKB-SubCell"/>
</dbReference>
<dbReference type="SUPFAM" id="SSF82714">
    <property type="entry name" value="Multidrug efflux transporter AcrB TolC docking domain, DN and DC subdomains"/>
    <property type="match status" value="2"/>
</dbReference>
<evidence type="ECO:0000256" key="6">
    <source>
        <dbReference type="ARBA" id="ARBA00022989"/>
    </source>
</evidence>
<feature type="transmembrane region" description="Helical" evidence="8">
    <location>
        <begin position="530"/>
        <end position="549"/>
    </location>
</feature>
<gene>
    <name evidence="9" type="ORF">CJF43_05330</name>
</gene>
<evidence type="ECO:0000256" key="3">
    <source>
        <dbReference type="ARBA" id="ARBA00022475"/>
    </source>
</evidence>
<feature type="transmembrane region" description="Helical" evidence="8">
    <location>
        <begin position="334"/>
        <end position="353"/>
    </location>
</feature>
<dbReference type="AlphaFoldDB" id="A0A266LY65"/>
<keyword evidence="6 8" id="KW-1133">Transmembrane helix</keyword>
<evidence type="ECO:0000256" key="1">
    <source>
        <dbReference type="ARBA" id="ARBA00004429"/>
    </source>
</evidence>
<feature type="transmembrane region" description="Helical" evidence="8">
    <location>
        <begin position="431"/>
        <end position="451"/>
    </location>
</feature>
<dbReference type="Gene3D" id="3.30.2090.10">
    <property type="entry name" value="Multidrug efflux transporter AcrB TolC docking domain, DN and DC subdomains"/>
    <property type="match status" value="2"/>
</dbReference>
<dbReference type="PANTHER" id="PTHR32063">
    <property type="match status" value="1"/>
</dbReference>
<feature type="transmembrane region" description="Helical" evidence="8">
    <location>
        <begin position="910"/>
        <end position="935"/>
    </location>
</feature>
<dbReference type="InterPro" id="IPR027463">
    <property type="entry name" value="AcrB_DN_DC_subdom"/>
</dbReference>
<keyword evidence="5 8" id="KW-0812">Transmembrane</keyword>
<dbReference type="Gene3D" id="3.30.70.1430">
    <property type="entry name" value="Multidrug efflux transporter AcrB pore domain"/>
    <property type="match status" value="2"/>
</dbReference>
<dbReference type="Proteomes" id="UP000216113">
    <property type="component" value="Unassembled WGS sequence"/>
</dbReference>
<reference evidence="9 10" key="1">
    <citation type="submission" date="2017-08" db="EMBL/GenBank/DDBJ databases">
        <title>Genomic and metabolic characterisation of spoilage-associated Pseudomonas species.</title>
        <authorList>
            <person name="Stanborough T."/>
            <person name="Fegan N."/>
            <person name="Powell S.M."/>
            <person name="Singh T."/>
            <person name="Tamplin M.L."/>
            <person name="Chandry P.S."/>
        </authorList>
    </citation>
    <scope>NUCLEOTIDE SEQUENCE [LARGE SCALE GENOMIC DNA]</scope>
    <source>
        <strain evidence="9 10">F1820</strain>
    </source>
</reference>
<keyword evidence="4" id="KW-0997">Cell inner membrane</keyword>
<name>A0A266LY65_PSEFR</name>
<dbReference type="EMBL" id="NQKL01000003">
    <property type="protein sequence ID" value="OZY43011.1"/>
    <property type="molecule type" value="Genomic_DNA"/>
</dbReference>
<dbReference type="SUPFAM" id="SSF82866">
    <property type="entry name" value="Multidrug efflux transporter AcrB transmembrane domain"/>
    <property type="match status" value="2"/>
</dbReference>
<dbReference type="Gene3D" id="1.20.1640.10">
    <property type="entry name" value="Multidrug efflux transporter AcrB transmembrane domain"/>
    <property type="match status" value="2"/>
</dbReference>
<dbReference type="RefSeq" id="WP_095028283.1">
    <property type="nucleotide sequence ID" value="NZ_NQKL01000003.1"/>
</dbReference>
<organism evidence="9 10">
    <name type="scientific">Pseudomonas fragi</name>
    <dbReference type="NCBI Taxonomy" id="296"/>
    <lineage>
        <taxon>Bacteria</taxon>
        <taxon>Pseudomonadati</taxon>
        <taxon>Pseudomonadota</taxon>
        <taxon>Gammaproteobacteria</taxon>
        <taxon>Pseudomonadales</taxon>
        <taxon>Pseudomonadaceae</taxon>
        <taxon>Pseudomonas</taxon>
    </lineage>
</organism>
<evidence type="ECO:0000256" key="2">
    <source>
        <dbReference type="ARBA" id="ARBA00022448"/>
    </source>
</evidence>
<evidence type="ECO:0000256" key="7">
    <source>
        <dbReference type="ARBA" id="ARBA00023136"/>
    </source>
</evidence>
<keyword evidence="7 8" id="KW-0472">Membrane</keyword>
<dbReference type="Pfam" id="PF00873">
    <property type="entry name" value="ACR_tran"/>
    <property type="match status" value="1"/>
</dbReference>
<dbReference type="SUPFAM" id="SSF82693">
    <property type="entry name" value="Multidrug efflux transporter AcrB pore domain, PN1, PN2, PC1 and PC2 subdomains"/>
    <property type="match status" value="4"/>
</dbReference>
<evidence type="ECO:0000313" key="10">
    <source>
        <dbReference type="Proteomes" id="UP000216113"/>
    </source>
</evidence>
<evidence type="ECO:0000313" key="9">
    <source>
        <dbReference type="EMBL" id="OZY43011.1"/>
    </source>
</evidence>
<dbReference type="NCBIfam" id="NF033617">
    <property type="entry name" value="RND_permease_2"/>
    <property type="match status" value="1"/>
</dbReference>
<protein>
    <submittedName>
        <fullName evidence="9">Multidrug transporter subunit MdtB</fullName>
    </submittedName>
</protein>